<evidence type="ECO:0000256" key="2">
    <source>
        <dbReference type="ARBA" id="ARBA00023125"/>
    </source>
</evidence>
<sequence length="286" mass="33762">MKCEGISYSIDYDLKNIACSRFDTSRHYTNVISPFSRIYLITEGKGSIMIHDEKIILEPNNLYLIPSFTPCSYTFDKELEHYYIHFSTMLPNGLNVYSLYETIRKVACKKIDHLLFKQLLAINPDKELPHHHPGIYQTKSWMNKANSYHNVADYIETKGILEQLFSRFIVREVKANLNEMIRYQIPYILEYIQSHLNEQISINTLAEKACLSRDHFARVFKSILSVSPCEFIIKKRIEKAQFLLLTTDLPIKRIIEDSGFRSLTYFSRIFKKYTSLTPLEYRRRWG</sequence>
<reference evidence="5" key="2">
    <citation type="submission" date="2021-04" db="EMBL/GenBank/DDBJ databases">
        <authorList>
            <person name="Zhang T."/>
            <person name="Zhang Y."/>
            <person name="Lu D."/>
            <person name="Zuo D."/>
            <person name="Du Z."/>
        </authorList>
    </citation>
    <scope>NUCLEOTIDE SEQUENCE</scope>
    <source>
        <strain evidence="5">JR1</strain>
    </source>
</reference>
<reference evidence="5" key="1">
    <citation type="journal article" date="2018" name="Int. J. Syst. Evol. Microbiol.">
        <title>Carboxylicivirga sediminis sp. nov., isolated from coastal sediment.</title>
        <authorList>
            <person name="Wang F.Q."/>
            <person name="Ren L.H."/>
            <person name="Zou R.J."/>
            <person name="Sun Y.Z."/>
            <person name="Liu X.J."/>
            <person name="Jiang F."/>
            <person name="Liu L.J."/>
        </authorList>
    </citation>
    <scope>NUCLEOTIDE SEQUENCE</scope>
    <source>
        <strain evidence="5">JR1</strain>
    </source>
</reference>
<dbReference type="GO" id="GO:0043565">
    <property type="term" value="F:sequence-specific DNA binding"/>
    <property type="evidence" value="ECO:0007669"/>
    <property type="project" value="InterPro"/>
</dbReference>
<keyword evidence="6" id="KW-1185">Reference proteome</keyword>
<name>A0A941IXE6_9BACT</name>
<keyword evidence="3" id="KW-0804">Transcription</keyword>
<feature type="domain" description="HTH araC/xylS-type" evidence="4">
    <location>
        <begin position="186"/>
        <end position="284"/>
    </location>
</feature>
<dbReference type="AlphaFoldDB" id="A0A941IXE6"/>
<dbReference type="InterPro" id="IPR009057">
    <property type="entry name" value="Homeodomain-like_sf"/>
</dbReference>
<dbReference type="InterPro" id="IPR018062">
    <property type="entry name" value="HTH_AraC-typ_CS"/>
</dbReference>
<dbReference type="InterPro" id="IPR037923">
    <property type="entry name" value="HTH-like"/>
</dbReference>
<dbReference type="InterPro" id="IPR018060">
    <property type="entry name" value="HTH_AraC"/>
</dbReference>
<dbReference type="Pfam" id="PF02311">
    <property type="entry name" value="AraC_binding"/>
    <property type="match status" value="1"/>
</dbReference>
<dbReference type="PANTHER" id="PTHR43280:SF28">
    <property type="entry name" value="HTH-TYPE TRANSCRIPTIONAL ACTIVATOR RHAS"/>
    <property type="match status" value="1"/>
</dbReference>
<dbReference type="Pfam" id="PF12833">
    <property type="entry name" value="HTH_18"/>
    <property type="match status" value="1"/>
</dbReference>
<comment type="caution">
    <text evidence="5">The sequence shown here is derived from an EMBL/GenBank/DDBJ whole genome shotgun (WGS) entry which is preliminary data.</text>
</comment>
<keyword evidence="1" id="KW-0805">Transcription regulation</keyword>
<dbReference type="PROSITE" id="PS00041">
    <property type="entry name" value="HTH_ARAC_FAMILY_1"/>
    <property type="match status" value="1"/>
</dbReference>
<dbReference type="Gene3D" id="1.10.10.60">
    <property type="entry name" value="Homeodomain-like"/>
    <property type="match status" value="2"/>
</dbReference>
<evidence type="ECO:0000313" key="5">
    <source>
        <dbReference type="EMBL" id="MBR8536686.1"/>
    </source>
</evidence>
<accession>A0A941IXE6</accession>
<dbReference type="SMART" id="SM00342">
    <property type="entry name" value="HTH_ARAC"/>
    <property type="match status" value="1"/>
</dbReference>
<evidence type="ECO:0000256" key="1">
    <source>
        <dbReference type="ARBA" id="ARBA00023015"/>
    </source>
</evidence>
<dbReference type="PROSITE" id="PS01124">
    <property type="entry name" value="HTH_ARAC_FAMILY_2"/>
    <property type="match status" value="1"/>
</dbReference>
<dbReference type="GO" id="GO:0003700">
    <property type="term" value="F:DNA-binding transcription factor activity"/>
    <property type="evidence" value="ECO:0007669"/>
    <property type="project" value="InterPro"/>
</dbReference>
<keyword evidence="2" id="KW-0238">DNA-binding</keyword>
<dbReference type="RefSeq" id="WP_212191713.1">
    <property type="nucleotide sequence ID" value="NZ_JAGTAR010000021.1"/>
</dbReference>
<gene>
    <name evidence="5" type="ORF">KDU71_14010</name>
</gene>
<dbReference type="PANTHER" id="PTHR43280">
    <property type="entry name" value="ARAC-FAMILY TRANSCRIPTIONAL REGULATOR"/>
    <property type="match status" value="1"/>
</dbReference>
<dbReference type="EMBL" id="JAGTAR010000021">
    <property type="protein sequence ID" value="MBR8536686.1"/>
    <property type="molecule type" value="Genomic_DNA"/>
</dbReference>
<organism evidence="5 6">
    <name type="scientific">Carboxylicivirga sediminis</name>
    <dbReference type="NCBI Taxonomy" id="2006564"/>
    <lineage>
        <taxon>Bacteria</taxon>
        <taxon>Pseudomonadati</taxon>
        <taxon>Bacteroidota</taxon>
        <taxon>Bacteroidia</taxon>
        <taxon>Marinilabiliales</taxon>
        <taxon>Marinilabiliaceae</taxon>
        <taxon>Carboxylicivirga</taxon>
    </lineage>
</organism>
<protein>
    <submittedName>
        <fullName evidence="5">AraC family transcriptional regulator</fullName>
    </submittedName>
</protein>
<evidence type="ECO:0000313" key="6">
    <source>
        <dbReference type="Proteomes" id="UP000679220"/>
    </source>
</evidence>
<dbReference type="SUPFAM" id="SSF46689">
    <property type="entry name" value="Homeodomain-like"/>
    <property type="match status" value="2"/>
</dbReference>
<evidence type="ECO:0000259" key="4">
    <source>
        <dbReference type="PROSITE" id="PS01124"/>
    </source>
</evidence>
<dbReference type="SUPFAM" id="SSF51215">
    <property type="entry name" value="Regulatory protein AraC"/>
    <property type="match status" value="1"/>
</dbReference>
<evidence type="ECO:0000256" key="3">
    <source>
        <dbReference type="ARBA" id="ARBA00023163"/>
    </source>
</evidence>
<proteinExistence type="predicted"/>
<dbReference type="InterPro" id="IPR003313">
    <property type="entry name" value="AraC-bd"/>
</dbReference>
<dbReference type="Proteomes" id="UP000679220">
    <property type="component" value="Unassembled WGS sequence"/>
</dbReference>